<dbReference type="Gene3D" id="3.10.129.110">
    <property type="entry name" value="Polyketide synthase dehydratase"/>
    <property type="match status" value="1"/>
</dbReference>
<dbReference type="InterPro" id="IPR013154">
    <property type="entry name" value="ADH-like_N"/>
</dbReference>
<dbReference type="FunFam" id="3.30.70.250:FF:000003">
    <property type="entry name" value="Polyketide beta-ketoacyl synthase Pks3"/>
    <property type="match status" value="1"/>
</dbReference>
<evidence type="ECO:0000313" key="18">
    <source>
        <dbReference type="Proteomes" id="UP000465302"/>
    </source>
</evidence>
<dbReference type="InterPro" id="IPR049552">
    <property type="entry name" value="PKS_DH_N"/>
</dbReference>
<dbReference type="PANTHER" id="PTHR43775:SF37">
    <property type="entry name" value="SI:DKEY-61P9.11"/>
    <property type="match status" value="1"/>
</dbReference>
<feature type="region of interest" description="N-terminal hotdog fold" evidence="10">
    <location>
        <begin position="919"/>
        <end position="1039"/>
    </location>
</feature>
<dbReference type="PANTHER" id="PTHR43775">
    <property type="entry name" value="FATTY ACID SYNTHASE"/>
    <property type="match status" value="1"/>
</dbReference>
<keyword evidence="3" id="KW-0596">Phosphopantetheine</keyword>
<dbReference type="PROSITE" id="PS00012">
    <property type="entry name" value="PHOSPHOPANTETHEINE"/>
    <property type="match status" value="1"/>
</dbReference>
<comment type="caution">
    <text evidence="16">The sequence shown here is derived from an EMBL/GenBank/DDBJ whole genome shotgun (WGS) entry which is preliminary data.</text>
</comment>
<dbReference type="GO" id="GO:0071770">
    <property type="term" value="P:DIM/DIP cell wall layer assembly"/>
    <property type="evidence" value="ECO:0007669"/>
    <property type="project" value="TreeGrafter"/>
</dbReference>
<dbReference type="InterPro" id="IPR011032">
    <property type="entry name" value="GroES-like_sf"/>
</dbReference>
<dbReference type="GO" id="GO:0005737">
    <property type="term" value="C:cytoplasm"/>
    <property type="evidence" value="ECO:0007669"/>
    <property type="project" value="TreeGrafter"/>
</dbReference>
<evidence type="ECO:0000256" key="2">
    <source>
        <dbReference type="ARBA" id="ARBA00004792"/>
    </source>
</evidence>
<keyword evidence="17" id="KW-1185">Reference proteome</keyword>
<dbReference type="EMBL" id="BLKS01000001">
    <property type="protein sequence ID" value="GFG50535.1"/>
    <property type="molecule type" value="Genomic_DNA"/>
</dbReference>
<dbReference type="SUPFAM" id="SSF51735">
    <property type="entry name" value="NAD(P)-binding Rossmann-fold domains"/>
    <property type="match status" value="3"/>
</dbReference>
<dbReference type="InterPro" id="IPR036736">
    <property type="entry name" value="ACP-like_sf"/>
</dbReference>
<dbReference type="Pfam" id="PF22336">
    <property type="entry name" value="RhiE-like_linker"/>
    <property type="match status" value="1"/>
</dbReference>
<dbReference type="EMBL" id="PDCP01000110">
    <property type="protein sequence ID" value="PEG33478.1"/>
    <property type="molecule type" value="Genomic_DNA"/>
</dbReference>
<dbReference type="Pfam" id="PF00698">
    <property type="entry name" value="Acyl_transf_1"/>
    <property type="match status" value="1"/>
</dbReference>
<evidence type="ECO:0000256" key="3">
    <source>
        <dbReference type="ARBA" id="ARBA00022450"/>
    </source>
</evidence>
<keyword evidence="8" id="KW-0521">NADP</keyword>
<dbReference type="Pfam" id="PF00109">
    <property type="entry name" value="ketoacyl-synt"/>
    <property type="match status" value="1"/>
</dbReference>
<protein>
    <submittedName>
        <fullName evidence="16">Polyketide synthase</fullName>
    </submittedName>
</protein>
<evidence type="ECO:0000256" key="4">
    <source>
        <dbReference type="ARBA" id="ARBA00022490"/>
    </source>
</evidence>
<evidence type="ECO:0000256" key="5">
    <source>
        <dbReference type="ARBA" id="ARBA00022553"/>
    </source>
</evidence>
<dbReference type="SMART" id="SM00822">
    <property type="entry name" value="PKS_KR"/>
    <property type="match status" value="1"/>
</dbReference>
<sequence length="2110" mass="223579">MSPIGAGDAGQKRSASPAASATFDATSVAPIAIIGMACRLPGGIDSPDRLWDVLQHGTDLVTEVPPDRWDADEYYDPEPGVPGHSVSKWGAFLDDVAGFDAEFFGIEERAATALDPQHRLLLETSWEAMEHAGLTPGQLNGSPAGVFMGLTRNDYQSVTADSSAMEGPYALQGNTFGMASGRIARTLGLRGPALTVDALSSSGLLAVHMACRSLNDGESDLAFAGGAFVMLEPKRFLAESAQGNLSPTGRCHAFDANADGYVCGEAAAVVLLKRLADAQRDGDRILAAVRGTAANHDGHTESSATLSPNAQKAVYQSALSAAGVEPASVGMVEAHGAGIPASDVAEYTSLTEVYGTDSPCALTSAKTNLGDTQSASGVVGLMKAVLALRHGVVPANLHFTRLPDKLAGLDTKLFVPQTSTQWPIEDRHPRRAAVSSYGASGTNVHAILEQAPTAAGRSEAGARTEPATTPLPFPFSSTSADALRRSAGRLAEWVKTRDDVTLPDLAYTLARRRTHRPIRACVLASNTQELTAALQEIADGDTDTPHHTAVGQDDRGPVWVFSGPNSQWAAMGAHLLKTEPVFADTVARVDSLIARESGFSVTDAIAAQNIVTDTDRTLPTLFAMQVGLAAALQAHGVRPGAVIGHSVSETAAAVVAGALSLEDGVRIVCHRSRLMSRIDTAGAMASVDMPAKQVLSELTARRAKDVAVAIVASPQSTVISGAAETVHDMVANWKRRDVAAREIAADVALHSPQVDPILDELKTELAELNPMEPRVPFYSVTQFDPREQPLCNTRYWVDNLRKTARFAAAVRAAIEDGYRVFLELAPHPMLTEPIEATARNLDTPLAVLAAIPGERPPQHGLRGLMADLYEAGAAVDFSALLPDGQLVDAPLPIWTHRRLWLSSEDRTSQRRGDSVIEVHPLLGAHVHLHEEPERHVWEAVIGTAAQPWLADHQIDDTAVLPEAAYCEMALAAAHTVCGEAAEVRDIRFEQSLILDEQTTVSASATVSPSGVAEFAVETHREGEPVRHAAAALHAAEAERPPAHDVSALLAGHPHRADGAELRNRLQHRGLKFGPAFAGLAAVRTGDGPTVLAELAIPRPIRSQMAGFVLHPALLDACLQAISAHPDVAALGGNFVALLSTVRRLRAHGAANNARYCLSRVSRADSAVIEADMELLGEDGTVLLTAQGAQFTAGASPEELRDRVLAERLLAIEWWQAKLPEHSNADAGTWLLVSATDDDELTHSLAGALKDLGAQCATLRSPQGGDLTASADELKERLATDVYAGLVIVTGPRDRPEAQSPQSGRECVQHLLRIIRDLPEAQSGLPRLYVVTRGAQTVVPSDRANLQQAGIRGLMRVVGAEHPHLRATHIDVDEATDPRQLAQQLVSGSEEDETAWRGGAWYTARLCPSPLRPEDRRTAVAEHGRDGLRVQIRATDAPESVELVGCERIAPTAGQIEVAVSASSVNVADVLTATGKSPGIDGHLPQLGMDFAGVVTAVGPGVTEHQVGDHVGGVADGCWRTFITCAADSAVTLPDGLSDGQAAAVTTAYATAWYGLRDLARIESGEKVLIHSATGGVGLAAIAVARAAGAEIFATEDSNERRQLLRDVGIEHVYDSSIEFAHAIQQDTGGAGVDVVLNSLTGAARRAGIEILAPGGRFVEIGQGDHHRDGRLELSALRRNLTFHSLDLALMSRTHPKRVRELLRTVYRLVADGELPMPQSTHYPIADAAAALRATAEGRHTGNIVLDINRDESSSVVLPPTDVPVFRRDGAYLVTGGLGNLGLFLAEKMAAAGCGRIVLCSRSEPTAAATQVVERIQSAGTDVVVERGDIADLDTAQRVASSATATGLPVRGVLHLAAVSDDVTLSNITDDVVERSWAPRVYGAWNLHLATTGQPLDWFCSFSSTAALVGSAGRGAYAAANSWLDAFTSWRRAQGLPATTIAWGTWSRFGRDASAGGDSHIDPEDGAYAFETLLRHNRGCIGYAPATSVTSLASSQNSPFTEALLAGQTATGRGRLHAELTLLPPDERPTRLRRFISDQVSLALRRKVDPDRPLAEYGVDSLVALELRTRLESETGIRLTSGDIATTSIRDLATLVSERLVSERLAPVEAG</sequence>
<dbReference type="InterPro" id="IPR042104">
    <property type="entry name" value="PKS_dehydratase_sf"/>
</dbReference>
<feature type="active site" description="Proton donor; for dehydratase activity" evidence="10">
    <location>
        <position position="1115"/>
    </location>
</feature>
<dbReference type="InterPro" id="IPR016039">
    <property type="entry name" value="Thiolase-like"/>
</dbReference>
<dbReference type="InterPro" id="IPR020841">
    <property type="entry name" value="PKS_Beta-ketoAc_synthase_dom"/>
</dbReference>
<organism evidence="16 17">
    <name type="scientific">Mycolicibacterium agri</name>
    <name type="common">Mycobacterium agri</name>
    <dbReference type="NCBI Taxonomy" id="36811"/>
    <lineage>
        <taxon>Bacteria</taxon>
        <taxon>Bacillati</taxon>
        <taxon>Actinomycetota</taxon>
        <taxon>Actinomycetes</taxon>
        <taxon>Mycobacteriales</taxon>
        <taxon>Mycobacteriaceae</taxon>
        <taxon>Mycolicibacterium</taxon>
    </lineage>
</organism>
<comment type="pathway">
    <text evidence="2">Antibiotic biosynthesis.</text>
</comment>
<dbReference type="InterPro" id="IPR020806">
    <property type="entry name" value="PKS_PP-bd"/>
</dbReference>
<dbReference type="InterPro" id="IPR020807">
    <property type="entry name" value="PKS_DH"/>
</dbReference>
<evidence type="ECO:0000256" key="9">
    <source>
        <dbReference type="ARBA" id="ARBA00023268"/>
    </source>
</evidence>
<dbReference type="SUPFAM" id="SSF53901">
    <property type="entry name" value="Thiolase-like"/>
    <property type="match status" value="1"/>
</dbReference>
<dbReference type="SUPFAM" id="SSF52151">
    <property type="entry name" value="FabD/lysophospholipase-like"/>
    <property type="match status" value="1"/>
</dbReference>
<dbReference type="SMART" id="SM00826">
    <property type="entry name" value="PKS_DH"/>
    <property type="match status" value="1"/>
</dbReference>
<keyword evidence="4" id="KW-0963">Cytoplasm</keyword>
<dbReference type="Pfam" id="PF00550">
    <property type="entry name" value="PP-binding"/>
    <property type="match status" value="1"/>
</dbReference>
<dbReference type="SMART" id="SM00829">
    <property type="entry name" value="PKS_ER"/>
    <property type="match status" value="1"/>
</dbReference>
<evidence type="ECO:0000313" key="15">
    <source>
        <dbReference type="EMBL" id="GFG50535.1"/>
    </source>
</evidence>
<proteinExistence type="predicted"/>
<dbReference type="InterPro" id="IPR049900">
    <property type="entry name" value="PKS_mFAS_DH"/>
</dbReference>
<feature type="domain" description="Carrier" evidence="12">
    <location>
        <begin position="2025"/>
        <end position="2102"/>
    </location>
</feature>
<dbReference type="CDD" id="cd05195">
    <property type="entry name" value="enoyl_red"/>
    <property type="match status" value="1"/>
</dbReference>
<dbReference type="GO" id="GO:0031177">
    <property type="term" value="F:phosphopantetheine binding"/>
    <property type="evidence" value="ECO:0007669"/>
    <property type="project" value="InterPro"/>
</dbReference>
<evidence type="ECO:0000256" key="8">
    <source>
        <dbReference type="ARBA" id="ARBA00022857"/>
    </source>
</evidence>
<evidence type="ECO:0000256" key="6">
    <source>
        <dbReference type="ARBA" id="ARBA00022679"/>
    </source>
</evidence>
<dbReference type="GO" id="GO:0004312">
    <property type="term" value="F:fatty acid synthase activity"/>
    <property type="evidence" value="ECO:0007669"/>
    <property type="project" value="TreeGrafter"/>
</dbReference>
<keyword evidence="7" id="KW-0677">Repeat</keyword>
<evidence type="ECO:0000256" key="1">
    <source>
        <dbReference type="ARBA" id="ARBA00004496"/>
    </source>
</evidence>
<keyword evidence="6" id="KW-0808">Transferase</keyword>
<dbReference type="GO" id="GO:0016491">
    <property type="term" value="F:oxidoreductase activity"/>
    <property type="evidence" value="ECO:0007669"/>
    <property type="project" value="InterPro"/>
</dbReference>
<evidence type="ECO:0000313" key="16">
    <source>
        <dbReference type="EMBL" id="PEG33478.1"/>
    </source>
</evidence>
<dbReference type="InterPro" id="IPR050091">
    <property type="entry name" value="PKS_NRPS_Biosynth_Enz"/>
</dbReference>
<accession>A0A2A7MQQ2</accession>
<evidence type="ECO:0000259" key="12">
    <source>
        <dbReference type="PROSITE" id="PS50075"/>
    </source>
</evidence>
<dbReference type="InterPro" id="IPR014031">
    <property type="entry name" value="Ketoacyl_synth_C"/>
</dbReference>
<evidence type="ECO:0000256" key="11">
    <source>
        <dbReference type="SAM" id="MobiDB-lite"/>
    </source>
</evidence>
<dbReference type="Gene3D" id="3.40.50.720">
    <property type="entry name" value="NAD(P)-binding Rossmann-like Domain"/>
    <property type="match status" value="3"/>
</dbReference>
<dbReference type="InterPro" id="IPR006162">
    <property type="entry name" value="Ppantetheine_attach_site"/>
</dbReference>
<dbReference type="CDD" id="cd00833">
    <property type="entry name" value="PKS"/>
    <property type="match status" value="1"/>
</dbReference>
<dbReference type="InterPro" id="IPR053386">
    <property type="entry name" value="MBFA_synthase"/>
</dbReference>
<evidence type="ECO:0000256" key="7">
    <source>
        <dbReference type="ARBA" id="ARBA00022737"/>
    </source>
</evidence>
<dbReference type="SUPFAM" id="SSF50129">
    <property type="entry name" value="GroES-like"/>
    <property type="match status" value="1"/>
</dbReference>
<feature type="active site" description="Proton acceptor; for dehydratase activity" evidence="10">
    <location>
        <position position="952"/>
    </location>
</feature>
<dbReference type="Pfam" id="PF14765">
    <property type="entry name" value="PS-DH"/>
    <property type="match status" value="1"/>
</dbReference>
<feature type="region of interest" description="C-terminal hotdog fold" evidence="10">
    <location>
        <begin position="1053"/>
        <end position="1199"/>
    </location>
</feature>
<evidence type="ECO:0000256" key="10">
    <source>
        <dbReference type="PROSITE-ProRule" id="PRU01363"/>
    </source>
</evidence>
<gene>
    <name evidence="15" type="primary">pks5_1</name>
    <name evidence="16" type="ORF">CQY20_30555</name>
    <name evidence="15" type="ORF">MAGR_19760</name>
</gene>
<dbReference type="InterPro" id="IPR014043">
    <property type="entry name" value="Acyl_transferase_dom"/>
</dbReference>
<dbReference type="Proteomes" id="UP000220914">
    <property type="component" value="Unassembled WGS sequence"/>
</dbReference>
<dbReference type="InterPro" id="IPR009081">
    <property type="entry name" value="PP-bd_ACP"/>
</dbReference>
<dbReference type="PROSITE" id="PS52019">
    <property type="entry name" value="PKS_MFAS_DH"/>
    <property type="match status" value="1"/>
</dbReference>
<dbReference type="OrthoDB" id="9778690at2"/>
<evidence type="ECO:0000313" key="17">
    <source>
        <dbReference type="Proteomes" id="UP000220914"/>
    </source>
</evidence>
<feature type="domain" description="PKS/mFAS DH" evidence="14">
    <location>
        <begin position="919"/>
        <end position="1199"/>
    </location>
</feature>
<reference evidence="16 17" key="1">
    <citation type="submission" date="2017-10" db="EMBL/GenBank/DDBJ databases">
        <title>The new phylogeny of genus Mycobacterium.</title>
        <authorList>
            <person name="Tortoli E."/>
            <person name="Trovato A."/>
            <person name="Cirillo D.M."/>
        </authorList>
    </citation>
    <scope>NUCLEOTIDE SEQUENCE [LARGE SCALE GENOMIC DNA]</scope>
    <source>
        <strain evidence="16 17">CCUG37673</strain>
    </source>
</reference>
<dbReference type="SMART" id="SM00827">
    <property type="entry name" value="PKS_AT"/>
    <property type="match status" value="1"/>
</dbReference>
<dbReference type="Gene3D" id="3.90.180.10">
    <property type="entry name" value="Medium-chain alcohol dehydrogenases, catalytic domain"/>
    <property type="match status" value="1"/>
</dbReference>
<dbReference type="SUPFAM" id="SSF47336">
    <property type="entry name" value="ACP-like"/>
    <property type="match status" value="1"/>
</dbReference>
<dbReference type="Pfam" id="PF08240">
    <property type="entry name" value="ADH_N"/>
    <property type="match status" value="1"/>
</dbReference>
<dbReference type="InterPro" id="IPR036291">
    <property type="entry name" value="NAD(P)-bd_dom_sf"/>
</dbReference>
<name>A0A2A7MQQ2_MYCAG</name>
<dbReference type="InterPro" id="IPR013968">
    <property type="entry name" value="PKS_KR"/>
</dbReference>
<feature type="region of interest" description="Disordered" evidence="11">
    <location>
        <begin position="454"/>
        <end position="478"/>
    </location>
</feature>
<dbReference type="PROSITE" id="PS52004">
    <property type="entry name" value="KS3_2"/>
    <property type="match status" value="1"/>
</dbReference>
<dbReference type="InterPro" id="IPR054514">
    <property type="entry name" value="RhiE-like_linker"/>
</dbReference>
<dbReference type="Pfam" id="PF08659">
    <property type="entry name" value="KR"/>
    <property type="match status" value="1"/>
</dbReference>
<dbReference type="Pfam" id="PF13602">
    <property type="entry name" value="ADH_zinc_N_2"/>
    <property type="match status" value="1"/>
</dbReference>
<dbReference type="GO" id="GO:0006633">
    <property type="term" value="P:fatty acid biosynthetic process"/>
    <property type="evidence" value="ECO:0007669"/>
    <property type="project" value="TreeGrafter"/>
</dbReference>
<feature type="domain" description="Ketosynthase family 3 (KS3)" evidence="13">
    <location>
        <begin position="28"/>
        <end position="450"/>
    </location>
</feature>
<dbReference type="InterPro" id="IPR001227">
    <property type="entry name" value="Ac_transferase_dom_sf"/>
</dbReference>
<dbReference type="PROSITE" id="PS50075">
    <property type="entry name" value="CARRIER"/>
    <property type="match status" value="1"/>
</dbReference>
<dbReference type="InterPro" id="IPR014030">
    <property type="entry name" value="Ketoacyl_synth_N"/>
</dbReference>
<dbReference type="InterPro" id="IPR020843">
    <property type="entry name" value="ER"/>
</dbReference>
<dbReference type="RefSeq" id="WP_097944590.1">
    <property type="nucleotide sequence ID" value="NZ_BLKS01000001.1"/>
</dbReference>
<dbReference type="NCBIfam" id="NF041183">
    <property type="entry name" value="Pks2_ls1_myc"/>
    <property type="match status" value="1"/>
</dbReference>
<dbReference type="Pfam" id="PF02801">
    <property type="entry name" value="Ketoacyl-synt_C"/>
    <property type="match status" value="1"/>
</dbReference>
<evidence type="ECO:0000259" key="14">
    <source>
        <dbReference type="PROSITE" id="PS52019"/>
    </source>
</evidence>
<dbReference type="SMART" id="SM00823">
    <property type="entry name" value="PKS_PP"/>
    <property type="match status" value="1"/>
</dbReference>
<dbReference type="Pfam" id="PF21089">
    <property type="entry name" value="PKS_DH_N"/>
    <property type="match status" value="1"/>
</dbReference>
<reference evidence="15 18" key="2">
    <citation type="journal article" date="2019" name="Emerg. Microbes Infect.">
        <title>Comprehensive subspecies identification of 175 nontuberculous mycobacteria species based on 7547 genomic profiles.</title>
        <authorList>
            <person name="Matsumoto Y."/>
            <person name="Kinjo T."/>
            <person name="Motooka D."/>
            <person name="Nabeya D."/>
            <person name="Jung N."/>
            <person name="Uechi K."/>
            <person name="Horii T."/>
            <person name="Iida T."/>
            <person name="Fujita J."/>
            <person name="Nakamura S."/>
        </authorList>
    </citation>
    <scope>NUCLEOTIDE SEQUENCE [LARGE SCALE GENOMIC DNA]</scope>
    <source>
        <strain evidence="15 18">JCM 6377</strain>
    </source>
</reference>
<dbReference type="Proteomes" id="UP000465302">
    <property type="component" value="Unassembled WGS sequence"/>
</dbReference>
<comment type="subcellular location">
    <subcellularLocation>
        <location evidence="1">Cytoplasm</location>
    </subcellularLocation>
</comment>
<dbReference type="Gene3D" id="3.30.70.3290">
    <property type="match status" value="1"/>
</dbReference>
<dbReference type="SMART" id="SM00825">
    <property type="entry name" value="PKS_KS"/>
    <property type="match status" value="1"/>
</dbReference>
<evidence type="ECO:0000259" key="13">
    <source>
        <dbReference type="PROSITE" id="PS52004"/>
    </source>
</evidence>
<keyword evidence="9" id="KW-0511">Multifunctional enzyme</keyword>
<dbReference type="FunFam" id="3.40.50.720:FF:000209">
    <property type="entry name" value="Polyketide synthase Pks12"/>
    <property type="match status" value="1"/>
</dbReference>
<dbReference type="GO" id="GO:0005886">
    <property type="term" value="C:plasma membrane"/>
    <property type="evidence" value="ECO:0007669"/>
    <property type="project" value="TreeGrafter"/>
</dbReference>
<dbReference type="Gene3D" id="1.10.1200.10">
    <property type="entry name" value="ACP-like"/>
    <property type="match status" value="1"/>
</dbReference>
<keyword evidence="5" id="KW-0597">Phosphoprotein</keyword>
<dbReference type="InterPro" id="IPR016035">
    <property type="entry name" value="Acyl_Trfase/lysoPLipase"/>
</dbReference>
<dbReference type="InterPro" id="IPR057326">
    <property type="entry name" value="KR_dom"/>
</dbReference>
<dbReference type="FunFam" id="3.40.47.10:FF:000019">
    <property type="entry name" value="Polyketide synthase type I"/>
    <property type="match status" value="1"/>
</dbReference>
<dbReference type="Gene3D" id="3.40.47.10">
    <property type="match status" value="1"/>
</dbReference>
<dbReference type="SUPFAM" id="SSF55048">
    <property type="entry name" value="Probable ACP-binding domain of malonyl-CoA ACP transacylase"/>
    <property type="match status" value="1"/>
</dbReference>
<dbReference type="InterPro" id="IPR016036">
    <property type="entry name" value="Malonyl_transacylase_ACP-bd"/>
</dbReference>
<dbReference type="InterPro" id="IPR049551">
    <property type="entry name" value="PKS_DH_C"/>
</dbReference>
<dbReference type="Gene3D" id="3.40.366.10">
    <property type="entry name" value="Malonyl-Coenzyme A Acyl Carrier Protein, domain 2"/>
    <property type="match status" value="1"/>
</dbReference>
<reference evidence="15" key="3">
    <citation type="submission" date="2020-02" db="EMBL/GenBank/DDBJ databases">
        <authorList>
            <person name="Matsumoto Y."/>
            <person name="Motooka D."/>
            <person name="Nakamura S."/>
        </authorList>
    </citation>
    <scope>NUCLEOTIDE SEQUENCE</scope>
    <source>
        <strain evidence="15">JCM 6377</strain>
    </source>
</reference>